<protein>
    <recommendedName>
        <fullName evidence="4">Arsenate reductase</fullName>
        <ecNumber evidence="4">1.20.4.1</ecNumber>
    </recommendedName>
</protein>
<name>A0ABX8XGI8_SHEPU</name>
<gene>
    <name evidence="5" type="primary">arsC</name>
    <name evidence="5" type="ORF">K3G22_08170</name>
</gene>
<sequence length="116" mass="12903">MTQATIYHNPRCSKSRETLALLEQQGCDIHVIEYLKNMPTAAEISQILAKLGISARELMRTKENEYQTLGLSDPSLSEAQLIEAMVNNPKLLERPIVLANGYAVIGRPPENVLTIL</sequence>
<evidence type="ECO:0000256" key="4">
    <source>
        <dbReference type="RuleBase" id="RU362029"/>
    </source>
</evidence>
<evidence type="ECO:0000256" key="3">
    <source>
        <dbReference type="PROSITE-ProRule" id="PRU01282"/>
    </source>
</evidence>
<dbReference type="InterPro" id="IPR006660">
    <property type="entry name" value="Arsenate_reductase-like"/>
</dbReference>
<dbReference type="PANTHER" id="PTHR30041:SF4">
    <property type="entry name" value="ARSENATE REDUCTASE"/>
    <property type="match status" value="1"/>
</dbReference>
<dbReference type="Pfam" id="PF03960">
    <property type="entry name" value="ArsC"/>
    <property type="match status" value="1"/>
</dbReference>
<proteinExistence type="inferred from homology"/>
<dbReference type="InterPro" id="IPR036249">
    <property type="entry name" value="Thioredoxin-like_sf"/>
</dbReference>
<accession>A0ABX8XGI8</accession>
<dbReference type="CDD" id="cd03034">
    <property type="entry name" value="ArsC_ArsC"/>
    <property type="match status" value="1"/>
</dbReference>
<dbReference type="PROSITE" id="PS51353">
    <property type="entry name" value="ARSC"/>
    <property type="match status" value="1"/>
</dbReference>
<keyword evidence="2 4" id="KW-0560">Oxidoreductase</keyword>
<evidence type="ECO:0000313" key="6">
    <source>
        <dbReference type="Proteomes" id="UP000827084"/>
    </source>
</evidence>
<comment type="similarity">
    <text evidence="1 3 4">Belongs to the ArsC family.</text>
</comment>
<dbReference type="SUPFAM" id="SSF52833">
    <property type="entry name" value="Thioredoxin-like"/>
    <property type="match status" value="1"/>
</dbReference>
<evidence type="ECO:0000256" key="1">
    <source>
        <dbReference type="ARBA" id="ARBA00007198"/>
    </source>
</evidence>
<dbReference type="Gene3D" id="3.40.30.10">
    <property type="entry name" value="Glutaredoxin"/>
    <property type="match status" value="1"/>
</dbReference>
<comment type="catalytic activity">
    <reaction evidence="4">
        <text>[glutaredoxin]-dithiol + arsenate + glutathione + H(+) = glutathionyl-S-S-[glutaredoxin] + arsenite + H2O</text>
        <dbReference type="Rhea" id="RHEA:22016"/>
        <dbReference type="Rhea" id="RHEA-COMP:10729"/>
        <dbReference type="Rhea" id="RHEA-COMP:17668"/>
        <dbReference type="ChEBI" id="CHEBI:15377"/>
        <dbReference type="ChEBI" id="CHEBI:15378"/>
        <dbReference type="ChEBI" id="CHEBI:29242"/>
        <dbReference type="ChEBI" id="CHEBI:29950"/>
        <dbReference type="ChEBI" id="CHEBI:48597"/>
        <dbReference type="ChEBI" id="CHEBI:57925"/>
        <dbReference type="ChEBI" id="CHEBI:146199"/>
        <dbReference type="EC" id="1.20.4.1"/>
    </reaction>
</comment>
<dbReference type="RefSeq" id="WP_011789620.1">
    <property type="nucleotide sequence ID" value="NZ_BMPK01000003.1"/>
</dbReference>
<dbReference type="GeneID" id="67443228"/>
<dbReference type="GO" id="GO:0008794">
    <property type="term" value="F:arsenate reductase (glutaredoxin) activity"/>
    <property type="evidence" value="ECO:0007669"/>
    <property type="project" value="UniProtKB-EC"/>
</dbReference>
<reference evidence="5 6" key="1">
    <citation type="submission" date="2021-08" db="EMBL/GenBank/DDBJ databases">
        <title>Shewanella putrefaciens YZ-J, complete genome.</title>
        <authorList>
            <person name="Yi Z."/>
        </authorList>
    </citation>
    <scope>NUCLEOTIDE SEQUENCE [LARGE SCALE GENOMIC DNA]</scope>
    <source>
        <strain evidence="5 6">YZ-J</strain>
    </source>
</reference>
<evidence type="ECO:0000313" key="5">
    <source>
        <dbReference type="EMBL" id="QYX74356.1"/>
    </source>
</evidence>
<dbReference type="EMBL" id="CP080635">
    <property type="protein sequence ID" value="QYX74356.1"/>
    <property type="molecule type" value="Genomic_DNA"/>
</dbReference>
<keyword evidence="6" id="KW-1185">Reference proteome</keyword>
<dbReference type="EC" id="1.20.4.1" evidence="4"/>
<organism evidence="5 6">
    <name type="scientific">Shewanella putrefaciens</name>
    <name type="common">Pseudomonas putrefaciens</name>
    <dbReference type="NCBI Taxonomy" id="24"/>
    <lineage>
        <taxon>Bacteria</taxon>
        <taxon>Pseudomonadati</taxon>
        <taxon>Pseudomonadota</taxon>
        <taxon>Gammaproteobacteria</taxon>
        <taxon>Alteromonadales</taxon>
        <taxon>Shewanellaceae</taxon>
        <taxon>Shewanella</taxon>
    </lineage>
</organism>
<dbReference type="InterPro" id="IPR006659">
    <property type="entry name" value="Arsenate_reductase"/>
</dbReference>
<dbReference type="PANTHER" id="PTHR30041">
    <property type="entry name" value="ARSENATE REDUCTASE"/>
    <property type="match status" value="1"/>
</dbReference>
<dbReference type="NCBIfam" id="TIGR00014">
    <property type="entry name" value="arsC"/>
    <property type="match status" value="1"/>
</dbReference>
<evidence type="ECO:0000256" key="2">
    <source>
        <dbReference type="ARBA" id="ARBA00023002"/>
    </source>
</evidence>
<dbReference type="Proteomes" id="UP000827084">
    <property type="component" value="Chromosome"/>
</dbReference>